<proteinExistence type="predicted"/>
<evidence type="ECO:0008006" key="4">
    <source>
        <dbReference type="Google" id="ProtNLM"/>
    </source>
</evidence>
<dbReference type="AlphaFoldDB" id="A0A8T0KKX3"/>
<dbReference type="Proteomes" id="UP000743370">
    <property type="component" value="Unassembled WGS sequence"/>
</dbReference>
<evidence type="ECO:0000313" key="2">
    <source>
        <dbReference type="EMBL" id="KAG2399682.1"/>
    </source>
</evidence>
<name>A0A8T0KKX3_PHAAN</name>
<organism evidence="2 3">
    <name type="scientific">Phaseolus angularis</name>
    <name type="common">Azuki bean</name>
    <name type="synonym">Vigna angularis</name>
    <dbReference type="NCBI Taxonomy" id="3914"/>
    <lineage>
        <taxon>Eukaryota</taxon>
        <taxon>Viridiplantae</taxon>
        <taxon>Streptophyta</taxon>
        <taxon>Embryophyta</taxon>
        <taxon>Tracheophyta</taxon>
        <taxon>Spermatophyta</taxon>
        <taxon>Magnoliopsida</taxon>
        <taxon>eudicotyledons</taxon>
        <taxon>Gunneridae</taxon>
        <taxon>Pentapetalae</taxon>
        <taxon>rosids</taxon>
        <taxon>fabids</taxon>
        <taxon>Fabales</taxon>
        <taxon>Fabaceae</taxon>
        <taxon>Papilionoideae</taxon>
        <taxon>50 kb inversion clade</taxon>
        <taxon>NPAAA clade</taxon>
        <taxon>indigoferoid/millettioid clade</taxon>
        <taxon>Phaseoleae</taxon>
        <taxon>Vigna</taxon>
    </lineage>
</organism>
<dbReference type="EMBL" id="JABFOF010000004">
    <property type="protein sequence ID" value="KAG2399682.1"/>
    <property type="molecule type" value="Genomic_DNA"/>
</dbReference>
<reference evidence="2 3" key="1">
    <citation type="submission" date="2020-05" db="EMBL/GenBank/DDBJ databases">
        <title>Vigna angularis (adzuki bean) Var. LongXiaoDou No. 4 denovo assembly.</title>
        <authorList>
            <person name="Xiang H."/>
        </authorList>
    </citation>
    <scope>NUCLEOTIDE SEQUENCE [LARGE SCALE GENOMIC DNA]</scope>
    <source>
        <tissue evidence="2">Leaf</tissue>
    </source>
</reference>
<feature type="transmembrane region" description="Helical" evidence="1">
    <location>
        <begin position="71"/>
        <end position="92"/>
    </location>
</feature>
<sequence length="162" mass="17147">MAGCQTSCHGNCSCLAMFFHRSSGNGFFLDSVGSFQKPASDPGYVSYIKVSSEGGSGSGFGGGGSGNKHTVVVVIIVLVTFFVICGLVFWGVRYQGRKQRVPESPSDGSEEANFLENLTDQHIFICLKHSASSGVWDDEVAGEADGVVVQMGIAEKLQRARG</sequence>
<keyword evidence="1" id="KW-0812">Transmembrane</keyword>
<gene>
    <name evidence="2" type="ORF">HKW66_Vig0104650</name>
</gene>
<evidence type="ECO:0000256" key="1">
    <source>
        <dbReference type="SAM" id="Phobius"/>
    </source>
</evidence>
<keyword evidence="1" id="KW-0472">Membrane</keyword>
<keyword evidence="1" id="KW-1133">Transmembrane helix</keyword>
<evidence type="ECO:0000313" key="3">
    <source>
        <dbReference type="Proteomes" id="UP000743370"/>
    </source>
</evidence>
<comment type="caution">
    <text evidence="2">The sequence shown here is derived from an EMBL/GenBank/DDBJ whole genome shotgun (WGS) entry which is preliminary data.</text>
</comment>
<accession>A0A8T0KKX3</accession>
<protein>
    <recommendedName>
        <fullName evidence="4">Apple domain-containing protein</fullName>
    </recommendedName>
</protein>